<reference evidence="3" key="1">
    <citation type="submission" date="2016-06" db="UniProtKB">
        <authorList>
            <consortium name="WormBaseParasite"/>
        </authorList>
    </citation>
    <scope>IDENTIFICATION</scope>
</reference>
<accession>A0A183BCJ0</accession>
<dbReference type="WBParaSite" id="ECPE_0001696801-mRNA-1">
    <property type="protein sequence ID" value="ECPE_0001696801-mRNA-1"/>
    <property type="gene ID" value="ECPE_0001696801"/>
</dbReference>
<evidence type="ECO:0000313" key="1">
    <source>
        <dbReference type="EMBL" id="VDP94199.1"/>
    </source>
</evidence>
<dbReference type="EMBL" id="UZAN01066545">
    <property type="protein sequence ID" value="VDP94199.1"/>
    <property type="molecule type" value="Genomic_DNA"/>
</dbReference>
<dbReference type="Proteomes" id="UP000272942">
    <property type="component" value="Unassembled WGS sequence"/>
</dbReference>
<gene>
    <name evidence="1" type="ORF">ECPE_LOCUS16925</name>
</gene>
<keyword evidence="2" id="KW-1185">Reference proteome</keyword>
<proteinExistence type="predicted"/>
<sequence length="81" mass="8918">MIAEEAESQLNRRVRTTYLRYTIPAARVAPDPGSLHKSAARGHKAARKGLSVVEAYVGERYAHGARNWIKLTSAAIPVYPT</sequence>
<name>A0A183BCJ0_9TREM</name>
<organism evidence="3">
    <name type="scientific">Echinostoma caproni</name>
    <dbReference type="NCBI Taxonomy" id="27848"/>
    <lineage>
        <taxon>Eukaryota</taxon>
        <taxon>Metazoa</taxon>
        <taxon>Spiralia</taxon>
        <taxon>Lophotrochozoa</taxon>
        <taxon>Platyhelminthes</taxon>
        <taxon>Trematoda</taxon>
        <taxon>Digenea</taxon>
        <taxon>Plagiorchiida</taxon>
        <taxon>Echinostomata</taxon>
        <taxon>Echinostomatoidea</taxon>
        <taxon>Echinostomatidae</taxon>
        <taxon>Echinostoma</taxon>
    </lineage>
</organism>
<reference evidence="1 2" key="2">
    <citation type="submission" date="2018-11" db="EMBL/GenBank/DDBJ databases">
        <authorList>
            <consortium name="Pathogen Informatics"/>
        </authorList>
    </citation>
    <scope>NUCLEOTIDE SEQUENCE [LARGE SCALE GENOMIC DNA]</scope>
    <source>
        <strain evidence="1 2">Egypt</strain>
    </source>
</reference>
<evidence type="ECO:0000313" key="3">
    <source>
        <dbReference type="WBParaSite" id="ECPE_0001696801-mRNA-1"/>
    </source>
</evidence>
<dbReference type="AlphaFoldDB" id="A0A183BCJ0"/>
<evidence type="ECO:0000313" key="2">
    <source>
        <dbReference type="Proteomes" id="UP000272942"/>
    </source>
</evidence>
<protein>
    <submittedName>
        <fullName evidence="3">Integrase</fullName>
    </submittedName>
</protein>